<proteinExistence type="predicted"/>
<keyword evidence="2" id="KW-1185">Reference proteome</keyword>
<comment type="caution">
    <text evidence="1">The sequence shown here is derived from an EMBL/GenBank/DDBJ whole genome shotgun (WGS) entry which is preliminary data.</text>
</comment>
<protein>
    <submittedName>
        <fullName evidence="1">Uncharacterized protein</fullName>
    </submittedName>
</protein>
<dbReference type="EMBL" id="BQNB010018934">
    <property type="protein sequence ID" value="GJT79825.1"/>
    <property type="molecule type" value="Genomic_DNA"/>
</dbReference>
<organism evidence="1 2">
    <name type="scientific">Tanacetum coccineum</name>
    <dbReference type="NCBI Taxonomy" id="301880"/>
    <lineage>
        <taxon>Eukaryota</taxon>
        <taxon>Viridiplantae</taxon>
        <taxon>Streptophyta</taxon>
        <taxon>Embryophyta</taxon>
        <taxon>Tracheophyta</taxon>
        <taxon>Spermatophyta</taxon>
        <taxon>Magnoliopsida</taxon>
        <taxon>eudicotyledons</taxon>
        <taxon>Gunneridae</taxon>
        <taxon>Pentapetalae</taxon>
        <taxon>asterids</taxon>
        <taxon>campanulids</taxon>
        <taxon>Asterales</taxon>
        <taxon>Asteraceae</taxon>
        <taxon>Asteroideae</taxon>
        <taxon>Anthemideae</taxon>
        <taxon>Anthemidinae</taxon>
        <taxon>Tanacetum</taxon>
    </lineage>
</organism>
<gene>
    <name evidence="1" type="ORF">Tco_1054167</name>
</gene>
<reference evidence="1" key="1">
    <citation type="journal article" date="2022" name="Int. J. Mol. Sci.">
        <title>Draft Genome of Tanacetum Coccineum: Genomic Comparison of Closely Related Tanacetum-Family Plants.</title>
        <authorList>
            <person name="Yamashiro T."/>
            <person name="Shiraishi A."/>
            <person name="Nakayama K."/>
            <person name="Satake H."/>
        </authorList>
    </citation>
    <scope>NUCLEOTIDE SEQUENCE</scope>
</reference>
<reference evidence="1" key="2">
    <citation type="submission" date="2022-01" db="EMBL/GenBank/DDBJ databases">
        <authorList>
            <person name="Yamashiro T."/>
            <person name="Shiraishi A."/>
            <person name="Satake H."/>
            <person name="Nakayama K."/>
        </authorList>
    </citation>
    <scope>NUCLEOTIDE SEQUENCE</scope>
</reference>
<dbReference type="Proteomes" id="UP001151760">
    <property type="component" value="Unassembled WGS sequence"/>
</dbReference>
<accession>A0ABQ5GWN1</accession>
<evidence type="ECO:0000313" key="2">
    <source>
        <dbReference type="Proteomes" id="UP001151760"/>
    </source>
</evidence>
<evidence type="ECO:0000313" key="1">
    <source>
        <dbReference type="EMBL" id="GJT79825.1"/>
    </source>
</evidence>
<sequence length="142" mass="16953">MTTVLWLPKATGCPSMMEGDFRRLNLCDIEDMMLLLVQKKLSNLKKDVIFDLNVALWMFTRRVVILKWVEDLQLGVKSYLKKLNITKMETFMTVLHDIASNMRMDYSHHNQGHRQAAARKKVDTEFREVRWWERIRRRLQAA</sequence>
<name>A0ABQ5GWN1_9ASTR</name>